<evidence type="ECO:0000256" key="6">
    <source>
        <dbReference type="ARBA" id="ARBA00022840"/>
    </source>
</evidence>
<dbReference type="InterPro" id="IPR017871">
    <property type="entry name" value="ABC_transporter-like_CS"/>
</dbReference>
<evidence type="ECO:0000313" key="8">
    <source>
        <dbReference type="EMBL" id="CAB3789273.1"/>
    </source>
</evidence>
<dbReference type="CDD" id="cd03220">
    <property type="entry name" value="ABC_KpsT_Wzt"/>
    <property type="match status" value="1"/>
</dbReference>
<evidence type="ECO:0000313" key="9">
    <source>
        <dbReference type="Proteomes" id="UP000494365"/>
    </source>
</evidence>
<dbReference type="PANTHER" id="PTHR46743:SF2">
    <property type="entry name" value="TEICHOIC ACIDS EXPORT ATP-BINDING PROTEIN TAGH"/>
    <property type="match status" value="1"/>
</dbReference>
<dbReference type="RefSeq" id="WP_175150137.1">
    <property type="nucleotide sequence ID" value="NZ_CADIKK010000012.1"/>
</dbReference>
<keyword evidence="2" id="KW-0813">Transport</keyword>
<evidence type="ECO:0000256" key="4">
    <source>
        <dbReference type="ARBA" id="ARBA00022519"/>
    </source>
</evidence>
<dbReference type="GO" id="GO:0016887">
    <property type="term" value="F:ATP hydrolysis activity"/>
    <property type="evidence" value="ECO:0007669"/>
    <property type="project" value="InterPro"/>
</dbReference>
<dbReference type="GO" id="GO:0016020">
    <property type="term" value="C:membrane"/>
    <property type="evidence" value="ECO:0007669"/>
    <property type="project" value="InterPro"/>
</dbReference>
<organism evidence="8 9">
    <name type="scientific">Paraburkholderia ultramafica</name>
    <dbReference type="NCBI Taxonomy" id="1544867"/>
    <lineage>
        <taxon>Bacteria</taxon>
        <taxon>Pseudomonadati</taxon>
        <taxon>Pseudomonadota</taxon>
        <taxon>Betaproteobacteria</taxon>
        <taxon>Burkholderiales</taxon>
        <taxon>Burkholderiaceae</taxon>
        <taxon>Paraburkholderia</taxon>
    </lineage>
</organism>
<dbReference type="InterPro" id="IPR003593">
    <property type="entry name" value="AAA+_ATPase"/>
</dbReference>
<keyword evidence="4" id="KW-0997">Cell inner membrane</keyword>
<gene>
    <name evidence="8" type="primary">kpsT</name>
    <name evidence="8" type="ORF">LMG28614_02842</name>
</gene>
<dbReference type="Proteomes" id="UP000494365">
    <property type="component" value="Unassembled WGS sequence"/>
</dbReference>
<keyword evidence="3" id="KW-1003">Cell membrane</keyword>
<evidence type="ECO:0000256" key="5">
    <source>
        <dbReference type="ARBA" id="ARBA00022741"/>
    </source>
</evidence>
<dbReference type="InterPro" id="IPR015860">
    <property type="entry name" value="ABC_transpr_TagH-like"/>
</dbReference>
<dbReference type="InterPro" id="IPR027417">
    <property type="entry name" value="P-loop_NTPase"/>
</dbReference>
<evidence type="ECO:0000259" key="7">
    <source>
        <dbReference type="PROSITE" id="PS50893"/>
    </source>
</evidence>
<dbReference type="GO" id="GO:0005524">
    <property type="term" value="F:ATP binding"/>
    <property type="evidence" value="ECO:0007669"/>
    <property type="project" value="UniProtKB-KW"/>
</dbReference>
<sequence length="217" mass="24294">MIELQKLCKDYHTRQGRKRVLNDVNLRVAKGENIGILGRNGAGKSTLIRMISGAELPTSGRILRDMSVSWPLAFGGAFQGSLTGMDNLRFICRVYGADAKAAEPFVQEFSELGYYLREPVKTYSAGMRARLAFAISMAIEFDCFLIDEIIAVGDSRFHAKCHQELFEKRTDRSLIIVSHDAGYIREHCDSAAVLVRGKLHTFENIEEAYAFYQESAG</sequence>
<accession>A0A6S7CG93</accession>
<name>A0A6S7CG93_9BURK</name>
<dbReference type="SMART" id="SM00382">
    <property type="entry name" value="AAA"/>
    <property type="match status" value="1"/>
</dbReference>
<protein>
    <submittedName>
        <fullName evidence="8">Polysialic acid transport ATP-binding protein KpsT</fullName>
    </submittedName>
</protein>
<dbReference type="SUPFAM" id="SSF52540">
    <property type="entry name" value="P-loop containing nucleoside triphosphate hydrolases"/>
    <property type="match status" value="1"/>
</dbReference>
<dbReference type="PROSITE" id="PS50893">
    <property type="entry name" value="ABC_TRANSPORTER_2"/>
    <property type="match status" value="1"/>
</dbReference>
<evidence type="ECO:0000256" key="1">
    <source>
        <dbReference type="ARBA" id="ARBA00005417"/>
    </source>
</evidence>
<dbReference type="InterPro" id="IPR003439">
    <property type="entry name" value="ABC_transporter-like_ATP-bd"/>
</dbReference>
<keyword evidence="5" id="KW-0547">Nucleotide-binding</keyword>
<dbReference type="EMBL" id="CADIKK010000012">
    <property type="protein sequence ID" value="CAB3789273.1"/>
    <property type="molecule type" value="Genomic_DNA"/>
</dbReference>
<dbReference type="PANTHER" id="PTHR46743">
    <property type="entry name" value="TEICHOIC ACIDS EXPORT ATP-BINDING PROTEIN TAGH"/>
    <property type="match status" value="1"/>
</dbReference>
<dbReference type="AlphaFoldDB" id="A0A6S7CG93"/>
<dbReference type="GO" id="GO:0140359">
    <property type="term" value="F:ABC-type transporter activity"/>
    <property type="evidence" value="ECO:0007669"/>
    <property type="project" value="InterPro"/>
</dbReference>
<dbReference type="InterPro" id="IPR050683">
    <property type="entry name" value="Bact_Polysacc_Export_ATP-bd"/>
</dbReference>
<dbReference type="Gene3D" id="3.40.50.300">
    <property type="entry name" value="P-loop containing nucleotide triphosphate hydrolases"/>
    <property type="match status" value="1"/>
</dbReference>
<dbReference type="PROSITE" id="PS00211">
    <property type="entry name" value="ABC_TRANSPORTER_1"/>
    <property type="match status" value="1"/>
</dbReference>
<evidence type="ECO:0000256" key="2">
    <source>
        <dbReference type="ARBA" id="ARBA00022448"/>
    </source>
</evidence>
<evidence type="ECO:0000256" key="3">
    <source>
        <dbReference type="ARBA" id="ARBA00022475"/>
    </source>
</evidence>
<keyword evidence="9" id="KW-1185">Reference proteome</keyword>
<keyword evidence="4" id="KW-0472">Membrane</keyword>
<comment type="similarity">
    <text evidence="1">Belongs to the ABC transporter superfamily.</text>
</comment>
<dbReference type="Pfam" id="PF00005">
    <property type="entry name" value="ABC_tran"/>
    <property type="match status" value="1"/>
</dbReference>
<feature type="domain" description="ABC transporter" evidence="7">
    <location>
        <begin position="2"/>
        <end position="216"/>
    </location>
</feature>
<keyword evidence="6 8" id="KW-0067">ATP-binding</keyword>
<proteinExistence type="inferred from homology"/>
<reference evidence="8 9" key="1">
    <citation type="submission" date="2020-04" db="EMBL/GenBank/DDBJ databases">
        <authorList>
            <person name="De Canck E."/>
        </authorList>
    </citation>
    <scope>NUCLEOTIDE SEQUENCE [LARGE SCALE GENOMIC DNA]</scope>
    <source>
        <strain evidence="8 9">LMG 28614</strain>
    </source>
</reference>